<keyword evidence="2 5" id="KW-0689">Ribosomal protein</keyword>
<dbReference type="Gene3D" id="1.10.287.310">
    <property type="match status" value="1"/>
</dbReference>
<dbReference type="GO" id="GO:0005840">
    <property type="term" value="C:ribosome"/>
    <property type="evidence" value="ECO:0007669"/>
    <property type="project" value="UniProtKB-KW"/>
</dbReference>
<proteinExistence type="inferred from homology"/>
<sequence length="70" mass="8488">MKKNEKQKLYEQTLEELKKKAEESKKELINLRMQKESGKLKDLHTYAKKRKEIAILETFIREKQLAKRKV</sequence>
<feature type="coiled-coil region" evidence="6">
    <location>
        <begin position="3"/>
        <end position="34"/>
    </location>
</feature>
<dbReference type="Proteomes" id="UP000179233">
    <property type="component" value="Unassembled WGS sequence"/>
</dbReference>
<dbReference type="InterPro" id="IPR036049">
    <property type="entry name" value="Ribosomal_uL29_sf"/>
</dbReference>
<evidence type="ECO:0000256" key="1">
    <source>
        <dbReference type="ARBA" id="ARBA00009254"/>
    </source>
</evidence>
<keyword evidence="3 5" id="KW-0687">Ribonucleoprotein</keyword>
<dbReference type="EMBL" id="MHCJ01000003">
    <property type="protein sequence ID" value="OGY18843.1"/>
    <property type="molecule type" value="Genomic_DNA"/>
</dbReference>
<evidence type="ECO:0000256" key="2">
    <source>
        <dbReference type="ARBA" id="ARBA00022980"/>
    </source>
</evidence>
<comment type="caution">
    <text evidence="7">The sequence shown here is derived from an EMBL/GenBank/DDBJ whole genome shotgun (WGS) entry which is preliminary data.</text>
</comment>
<dbReference type="AlphaFoldDB" id="A0A1G1VTU0"/>
<dbReference type="HAMAP" id="MF_00374">
    <property type="entry name" value="Ribosomal_uL29"/>
    <property type="match status" value="1"/>
</dbReference>
<gene>
    <name evidence="5" type="primary">rpmC</name>
    <name evidence="7" type="ORF">A2786_05125</name>
</gene>
<dbReference type="GO" id="GO:0006412">
    <property type="term" value="P:translation"/>
    <property type="evidence" value="ECO:0007669"/>
    <property type="project" value="UniProtKB-UniRule"/>
</dbReference>
<comment type="similarity">
    <text evidence="1 5">Belongs to the universal ribosomal protein uL29 family.</text>
</comment>
<evidence type="ECO:0000313" key="8">
    <source>
        <dbReference type="Proteomes" id="UP000179233"/>
    </source>
</evidence>
<evidence type="ECO:0000256" key="3">
    <source>
        <dbReference type="ARBA" id="ARBA00023274"/>
    </source>
</evidence>
<dbReference type="NCBIfam" id="TIGR00012">
    <property type="entry name" value="L29"/>
    <property type="match status" value="1"/>
</dbReference>
<dbReference type="SUPFAM" id="SSF46561">
    <property type="entry name" value="Ribosomal protein L29 (L29p)"/>
    <property type="match status" value="1"/>
</dbReference>
<evidence type="ECO:0000256" key="6">
    <source>
        <dbReference type="SAM" id="Coils"/>
    </source>
</evidence>
<reference evidence="7 8" key="1">
    <citation type="journal article" date="2016" name="Nat. Commun.">
        <title>Thousands of microbial genomes shed light on interconnected biogeochemical processes in an aquifer system.</title>
        <authorList>
            <person name="Anantharaman K."/>
            <person name="Brown C.T."/>
            <person name="Hug L.A."/>
            <person name="Sharon I."/>
            <person name="Castelle C.J."/>
            <person name="Probst A.J."/>
            <person name="Thomas B.C."/>
            <person name="Singh A."/>
            <person name="Wilkins M.J."/>
            <person name="Karaoz U."/>
            <person name="Brodie E.L."/>
            <person name="Williams K.H."/>
            <person name="Hubbard S.S."/>
            <person name="Banfield J.F."/>
        </authorList>
    </citation>
    <scope>NUCLEOTIDE SEQUENCE [LARGE SCALE GENOMIC DNA]</scope>
</reference>
<accession>A0A1G1VTU0</accession>
<dbReference type="InterPro" id="IPR001854">
    <property type="entry name" value="Ribosomal_uL29"/>
</dbReference>
<dbReference type="Pfam" id="PF00831">
    <property type="entry name" value="Ribosomal_L29"/>
    <property type="match status" value="1"/>
</dbReference>
<protein>
    <recommendedName>
        <fullName evidence="4 5">Large ribosomal subunit protein uL29</fullName>
    </recommendedName>
</protein>
<evidence type="ECO:0000256" key="5">
    <source>
        <dbReference type="HAMAP-Rule" id="MF_00374"/>
    </source>
</evidence>
<evidence type="ECO:0000256" key="4">
    <source>
        <dbReference type="ARBA" id="ARBA00035204"/>
    </source>
</evidence>
<keyword evidence="6" id="KW-0175">Coiled coil</keyword>
<organism evidence="7 8">
    <name type="scientific">Candidatus Chisholmbacteria bacterium RIFCSPHIGHO2_01_FULL_52_32</name>
    <dbReference type="NCBI Taxonomy" id="1797591"/>
    <lineage>
        <taxon>Bacteria</taxon>
        <taxon>Candidatus Chisholmiibacteriota</taxon>
    </lineage>
</organism>
<dbReference type="GO" id="GO:0003735">
    <property type="term" value="F:structural constituent of ribosome"/>
    <property type="evidence" value="ECO:0007669"/>
    <property type="project" value="InterPro"/>
</dbReference>
<name>A0A1G1VTU0_9BACT</name>
<evidence type="ECO:0000313" key="7">
    <source>
        <dbReference type="EMBL" id="OGY18843.1"/>
    </source>
</evidence>
<dbReference type="GO" id="GO:1990904">
    <property type="term" value="C:ribonucleoprotein complex"/>
    <property type="evidence" value="ECO:0007669"/>
    <property type="project" value="UniProtKB-KW"/>
</dbReference>